<name>A0ABQ7CDT8_BRACR</name>
<dbReference type="EMBL" id="QGKV02000832">
    <property type="protein sequence ID" value="KAF3550115.1"/>
    <property type="molecule type" value="Genomic_DNA"/>
</dbReference>
<keyword evidence="10" id="KW-0449">Lipoprotein</keyword>
<dbReference type="InterPro" id="IPR004241">
    <property type="entry name" value="Atg8-like"/>
</dbReference>
<keyword evidence="7" id="KW-0653">Protein transport</keyword>
<dbReference type="Gene3D" id="3.10.20.90">
    <property type="entry name" value="Phosphatidylinositol 3-kinase Catalytic Subunit, Chain A, domain 1"/>
    <property type="match status" value="1"/>
</dbReference>
<keyword evidence="11" id="KW-0072">Autophagy</keyword>
<evidence type="ECO:0000313" key="12">
    <source>
        <dbReference type="EMBL" id="KAF3550115.1"/>
    </source>
</evidence>
<evidence type="ECO:0000256" key="10">
    <source>
        <dbReference type="ARBA" id="ARBA00023288"/>
    </source>
</evidence>
<evidence type="ECO:0000256" key="1">
    <source>
        <dbReference type="ARBA" id="ARBA00003307"/>
    </source>
</evidence>
<keyword evidence="5" id="KW-0493">Microtubule</keyword>
<comment type="subcellular location">
    <subcellularLocation>
        <location evidence="2">Cytoplasm</location>
        <location evidence="2">Cytoskeleton</location>
    </subcellularLocation>
    <subcellularLocation>
        <location evidence="3">Membrane</location>
    </subcellularLocation>
</comment>
<evidence type="ECO:0000256" key="2">
    <source>
        <dbReference type="ARBA" id="ARBA00004245"/>
    </source>
</evidence>
<comment type="function">
    <text evidence="1">Ubiquitin-like modifier involved in autophagosomes formation. May mediate the delivery of the autophagosomes to the vacuole via the microtubule cytoskeleton.</text>
</comment>
<keyword evidence="7" id="KW-0813">Transport</keyword>
<evidence type="ECO:0000256" key="11">
    <source>
        <dbReference type="RuleBase" id="RU004384"/>
    </source>
</evidence>
<sequence>VLLLVNHRPCLYFQIMIFACLKFADSNLIAMAKSSFKLSNPLEARMAEATRMREKYPDRVPVIMEKAGQSDLPDIDKNKYLVPADLTVGQLKYVVCKRIKFGDEIAVFVNNTLMPPNAALMSTIYEKHKDEDGLLYMTYCGDREHFWFFR</sequence>
<dbReference type="SUPFAM" id="SSF54236">
    <property type="entry name" value="Ubiquitin-like"/>
    <property type="match status" value="1"/>
</dbReference>
<keyword evidence="13" id="KW-1185">Reference proteome</keyword>
<comment type="caution">
    <text evidence="12">The sequence shown here is derived from an EMBL/GenBank/DDBJ whole genome shotgun (WGS) entry which is preliminary data.</text>
</comment>
<dbReference type="Pfam" id="PF02991">
    <property type="entry name" value="ATG8"/>
    <property type="match status" value="1"/>
</dbReference>
<gene>
    <name evidence="12" type="ORF">DY000_02009613</name>
</gene>
<evidence type="ECO:0000256" key="8">
    <source>
        <dbReference type="ARBA" id="ARBA00023136"/>
    </source>
</evidence>
<evidence type="ECO:0000256" key="7">
    <source>
        <dbReference type="ARBA" id="ARBA00022927"/>
    </source>
</evidence>
<keyword evidence="8" id="KW-0472">Membrane</keyword>
<evidence type="ECO:0000256" key="6">
    <source>
        <dbReference type="ARBA" id="ARBA00022786"/>
    </source>
</evidence>
<keyword evidence="9" id="KW-0963">Cytoplasm</keyword>
<evidence type="ECO:0000256" key="5">
    <source>
        <dbReference type="ARBA" id="ARBA00022701"/>
    </source>
</evidence>
<evidence type="ECO:0000256" key="4">
    <source>
        <dbReference type="ARBA" id="ARBA00007293"/>
    </source>
</evidence>
<protein>
    <recommendedName>
        <fullName evidence="11">Autophagy-related protein</fullName>
    </recommendedName>
</protein>
<reference evidence="12 13" key="1">
    <citation type="journal article" date="2020" name="BMC Genomics">
        <title>Intraspecific diversification of the crop wild relative Brassica cretica Lam. using demographic model selection.</title>
        <authorList>
            <person name="Kioukis A."/>
            <person name="Michalopoulou V.A."/>
            <person name="Briers L."/>
            <person name="Pirintsos S."/>
            <person name="Studholme D.J."/>
            <person name="Pavlidis P."/>
            <person name="Sarris P.F."/>
        </authorList>
    </citation>
    <scope>NUCLEOTIDE SEQUENCE [LARGE SCALE GENOMIC DNA]</scope>
    <source>
        <strain evidence="13">cv. PFS-1207/04</strain>
    </source>
</reference>
<comment type="similarity">
    <text evidence="4 11">Belongs to the ATG8 family.</text>
</comment>
<dbReference type="Proteomes" id="UP000266723">
    <property type="component" value="Unassembled WGS sequence"/>
</dbReference>
<keyword evidence="9" id="KW-0206">Cytoskeleton</keyword>
<organism evidence="12 13">
    <name type="scientific">Brassica cretica</name>
    <name type="common">Mustard</name>
    <dbReference type="NCBI Taxonomy" id="69181"/>
    <lineage>
        <taxon>Eukaryota</taxon>
        <taxon>Viridiplantae</taxon>
        <taxon>Streptophyta</taxon>
        <taxon>Embryophyta</taxon>
        <taxon>Tracheophyta</taxon>
        <taxon>Spermatophyta</taxon>
        <taxon>Magnoliopsida</taxon>
        <taxon>eudicotyledons</taxon>
        <taxon>Gunneridae</taxon>
        <taxon>Pentapetalae</taxon>
        <taxon>rosids</taxon>
        <taxon>malvids</taxon>
        <taxon>Brassicales</taxon>
        <taxon>Brassicaceae</taxon>
        <taxon>Brassiceae</taxon>
        <taxon>Brassica</taxon>
    </lineage>
</organism>
<accession>A0ABQ7CDT8</accession>
<dbReference type="InterPro" id="IPR029071">
    <property type="entry name" value="Ubiquitin-like_domsf"/>
</dbReference>
<proteinExistence type="inferred from homology"/>
<feature type="non-terminal residue" evidence="12">
    <location>
        <position position="1"/>
    </location>
</feature>
<keyword evidence="6" id="KW-0833">Ubl conjugation pathway</keyword>
<evidence type="ECO:0000256" key="3">
    <source>
        <dbReference type="ARBA" id="ARBA00004370"/>
    </source>
</evidence>
<evidence type="ECO:0000313" key="13">
    <source>
        <dbReference type="Proteomes" id="UP000266723"/>
    </source>
</evidence>
<dbReference type="PANTHER" id="PTHR10969">
    <property type="entry name" value="MICROTUBULE-ASSOCIATED PROTEINS 1A/1B LIGHT CHAIN 3-RELATED"/>
    <property type="match status" value="1"/>
</dbReference>
<evidence type="ECO:0000256" key="9">
    <source>
        <dbReference type="ARBA" id="ARBA00023212"/>
    </source>
</evidence>